<evidence type="ECO:0000256" key="1">
    <source>
        <dbReference type="ARBA" id="ARBA00022574"/>
    </source>
</evidence>
<dbReference type="Pfam" id="PF00400">
    <property type="entry name" value="WD40"/>
    <property type="match status" value="2"/>
</dbReference>
<feature type="repeat" description="WD" evidence="3">
    <location>
        <begin position="93"/>
        <end position="136"/>
    </location>
</feature>
<dbReference type="AlphaFoldDB" id="A0A9K3JNW9"/>
<dbReference type="Gene3D" id="2.130.10.10">
    <property type="entry name" value="YVTN repeat-like/Quinoprotein amine dehydrogenase"/>
    <property type="match status" value="2"/>
</dbReference>
<accession>A0A9K3JNW9</accession>
<dbReference type="PROSITE" id="PS50294">
    <property type="entry name" value="WD_REPEATS_REGION"/>
    <property type="match status" value="1"/>
</dbReference>
<comment type="caution">
    <text evidence="4">The sequence shown here is derived from an EMBL/GenBank/DDBJ whole genome shotgun (WGS) entry which is preliminary data.</text>
</comment>
<organism evidence="4 5">
    <name type="scientific">Helianthus annuus</name>
    <name type="common">Common sunflower</name>
    <dbReference type="NCBI Taxonomy" id="4232"/>
    <lineage>
        <taxon>Eukaryota</taxon>
        <taxon>Viridiplantae</taxon>
        <taxon>Streptophyta</taxon>
        <taxon>Embryophyta</taxon>
        <taxon>Tracheophyta</taxon>
        <taxon>Spermatophyta</taxon>
        <taxon>Magnoliopsida</taxon>
        <taxon>eudicotyledons</taxon>
        <taxon>Gunneridae</taxon>
        <taxon>Pentapetalae</taxon>
        <taxon>asterids</taxon>
        <taxon>campanulids</taxon>
        <taxon>Asterales</taxon>
        <taxon>Asteraceae</taxon>
        <taxon>Asteroideae</taxon>
        <taxon>Heliantheae alliance</taxon>
        <taxon>Heliantheae</taxon>
        <taxon>Helianthus</taxon>
    </lineage>
</organism>
<sequence length="208" mass="23494">MESLCFHDGNITDFIDARTLHVRTHPVRDINRSLQLHSSFLRRLSLERELEGHRGCVNTIAWNSSGSLLISGSDDTCINLWSYQSRKLLHSIDSGHTANIFCTKFVPETSDELVVSGAADAEVRLFNLSRSGRRRVEDSTINPSALFQCHTRRIKKLAVEPGNPNLVWSASEDGTLRQHDFRECTSCPPSESSHRECHNVLITCIRHD</sequence>
<evidence type="ECO:0000256" key="2">
    <source>
        <dbReference type="ARBA" id="ARBA00022737"/>
    </source>
</evidence>
<dbReference type="SMART" id="SM00320">
    <property type="entry name" value="WD40"/>
    <property type="match status" value="3"/>
</dbReference>
<dbReference type="Proteomes" id="UP000215914">
    <property type="component" value="Unassembled WGS sequence"/>
</dbReference>
<dbReference type="PROSITE" id="PS50082">
    <property type="entry name" value="WD_REPEATS_2"/>
    <property type="match status" value="2"/>
</dbReference>
<reference evidence="4" key="2">
    <citation type="submission" date="2020-06" db="EMBL/GenBank/DDBJ databases">
        <title>Helianthus annuus Genome sequencing and assembly Release 2.</title>
        <authorList>
            <person name="Gouzy J."/>
            <person name="Langlade N."/>
            <person name="Munos S."/>
        </authorList>
    </citation>
    <scope>NUCLEOTIDE SEQUENCE</scope>
    <source>
        <tissue evidence="4">Leaves</tissue>
    </source>
</reference>
<keyword evidence="5" id="KW-1185">Reference proteome</keyword>
<feature type="repeat" description="WD" evidence="3">
    <location>
        <begin position="50"/>
        <end position="91"/>
    </location>
</feature>
<dbReference type="InterPro" id="IPR015943">
    <property type="entry name" value="WD40/YVTN_repeat-like_dom_sf"/>
</dbReference>
<dbReference type="GO" id="GO:0080008">
    <property type="term" value="C:Cul4-RING E3 ubiquitin ligase complex"/>
    <property type="evidence" value="ECO:0000318"/>
    <property type="project" value="GO_Central"/>
</dbReference>
<dbReference type="Gramene" id="mRNA:HanXRQr2_Chr02g0068191">
    <property type="protein sequence ID" value="mRNA:HanXRQr2_Chr02g0068191"/>
    <property type="gene ID" value="HanXRQr2_Chr02g0068191"/>
</dbReference>
<proteinExistence type="predicted"/>
<keyword evidence="2" id="KW-0677">Repeat</keyword>
<dbReference type="PANTHER" id="PTHR15574">
    <property type="entry name" value="WD REPEAT DOMAIN-CONTAINING FAMILY"/>
    <property type="match status" value="1"/>
</dbReference>
<dbReference type="InterPro" id="IPR001680">
    <property type="entry name" value="WD40_rpt"/>
</dbReference>
<dbReference type="InterPro" id="IPR045151">
    <property type="entry name" value="DCAF8"/>
</dbReference>
<name>A0A9K3JNW9_HELAN</name>
<evidence type="ECO:0000313" key="5">
    <source>
        <dbReference type="Proteomes" id="UP000215914"/>
    </source>
</evidence>
<dbReference type="GO" id="GO:0045717">
    <property type="term" value="P:negative regulation of fatty acid biosynthetic process"/>
    <property type="evidence" value="ECO:0000318"/>
    <property type="project" value="GO_Central"/>
</dbReference>
<evidence type="ECO:0000256" key="3">
    <source>
        <dbReference type="PROSITE-ProRule" id="PRU00221"/>
    </source>
</evidence>
<reference evidence="4" key="1">
    <citation type="journal article" date="2017" name="Nature">
        <title>The sunflower genome provides insights into oil metabolism, flowering and Asterid evolution.</title>
        <authorList>
            <person name="Badouin H."/>
            <person name="Gouzy J."/>
            <person name="Grassa C.J."/>
            <person name="Murat F."/>
            <person name="Staton S.E."/>
            <person name="Cottret L."/>
            <person name="Lelandais-Briere C."/>
            <person name="Owens G.L."/>
            <person name="Carrere S."/>
            <person name="Mayjonade B."/>
            <person name="Legrand L."/>
            <person name="Gill N."/>
            <person name="Kane N.C."/>
            <person name="Bowers J.E."/>
            <person name="Hubner S."/>
            <person name="Bellec A."/>
            <person name="Berard A."/>
            <person name="Berges H."/>
            <person name="Blanchet N."/>
            <person name="Boniface M.C."/>
            <person name="Brunel D."/>
            <person name="Catrice O."/>
            <person name="Chaidir N."/>
            <person name="Claudel C."/>
            <person name="Donnadieu C."/>
            <person name="Faraut T."/>
            <person name="Fievet G."/>
            <person name="Helmstetter N."/>
            <person name="King M."/>
            <person name="Knapp S.J."/>
            <person name="Lai Z."/>
            <person name="Le Paslier M.C."/>
            <person name="Lippi Y."/>
            <person name="Lorenzon L."/>
            <person name="Mandel J.R."/>
            <person name="Marage G."/>
            <person name="Marchand G."/>
            <person name="Marquand E."/>
            <person name="Bret-Mestries E."/>
            <person name="Morien E."/>
            <person name="Nambeesan S."/>
            <person name="Nguyen T."/>
            <person name="Pegot-Espagnet P."/>
            <person name="Pouilly N."/>
            <person name="Raftis F."/>
            <person name="Sallet E."/>
            <person name="Schiex T."/>
            <person name="Thomas J."/>
            <person name="Vandecasteele C."/>
            <person name="Vares D."/>
            <person name="Vear F."/>
            <person name="Vautrin S."/>
            <person name="Crespi M."/>
            <person name="Mangin B."/>
            <person name="Burke J.M."/>
            <person name="Salse J."/>
            <person name="Munos S."/>
            <person name="Vincourt P."/>
            <person name="Rieseberg L.H."/>
            <person name="Langlade N.B."/>
        </authorList>
    </citation>
    <scope>NUCLEOTIDE SEQUENCE</scope>
    <source>
        <tissue evidence="4">Leaves</tissue>
    </source>
</reference>
<evidence type="ECO:0000313" key="4">
    <source>
        <dbReference type="EMBL" id="KAF5818625.1"/>
    </source>
</evidence>
<dbReference type="SUPFAM" id="SSF50978">
    <property type="entry name" value="WD40 repeat-like"/>
    <property type="match status" value="1"/>
</dbReference>
<dbReference type="PANTHER" id="PTHR15574:SF40">
    <property type="entry name" value="WD AND TETRATRICOPEPTIDE REPEATS PROTEIN 1"/>
    <property type="match status" value="1"/>
</dbReference>
<gene>
    <name evidence="4" type="ORF">HanXRQr2_Chr02g0068191</name>
</gene>
<dbReference type="EMBL" id="MNCJ02000317">
    <property type="protein sequence ID" value="KAF5818625.1"/>
    <property type="molecule type" value="Genomic_DNA"/>
</dbReference>
<keyword evidence="1 3" id="KW-0853">WD repeat</keyword>
<protein>
    <submittedName>
        <fullName evidence="4">Transcription factor WD40-like family</fullName>
    </submittedName>
</protein>
<dbReference type="InterPro" id="IPR036322">
    <property type="entry name" value="WD40_repeat_dom_sf"/>
</dbReference>
<dbReference type="GO" id="GO:0005737">
    <property type="term" value="C:cytoplasm"/>
    <property type="evidence" value="ECO:0000318"/>
    <property type="project" value="GO_Central"/>
</dbReference>